<evidence type="ECO:0000313" key="1">
    <source>
        <dbReference type="EMBL" id="MXU88065.1"/>
    </source>
</evidence>
<organism evidence="1">
    <name type="scientific">Ixodes ricinus</name>
    <name type="common">Common tick</name>
    <name type="synonym">Acarus ricinus</name>
    <dbReference type="NCBI Taxonomy" id="34613"/>
    <lineage>
        <taxon>Eukaryota</taxon>
        <taxon>Metazoa</taxon>
        <taxon>Ecdysozoa</taxon>
        <taxon>Arthropoda</taxon>
        <taxon>Chelicerata</taxon>
        <taxon>Arachnida</taxon>
        <taxon>Acari</taxon>
        <taxon>Parasitiformes</taxon>
        <taxon>Ixodida</taxon>
        <taxon>Ixodoidea</taxon>
        <taxon>Ixodidae</taxon>
        <taxon>Ixodinae</taxon>
        <taxon>Ixodes</taxon>
    </lineage>
</organism>
<reference evidence="1" key="1">
    <citation type="submission" date="2019-12" db="EMBL/GenBank/DDBJ databases">
        <title>An insight into the sialome of adult female Ixodes ricinus ticks feeding for 6 days.</title>
        <authorList>
            <person name="Perner J."/>
            <person name="Ribeiro J.M.C."/>
        </authorList>
    </citation>
    <scope>NUCLEOTIDE SEQUENCE</scope>
    <source>
        <strain evidence="1">Semi-engorged</strain>
        <tissue evidence="1">Salivary glands</tissue>
    </source>
</reference>
<accession>A0A6B0UG16</accession>
<sequence length="100" mass="10492">MTVGFFFFCISLSDAHVSWWDGLLGGVDSFSGGVGDGVLARLSLSLAMFSASTVSLVGWLRALPSAVRLSGCAARPRSRQCGPGCPELALLVLLLCSRSR</sequence>
<dbReference type="EMBL" id="GIFC01005982">
    <property type="protein sequence ID" value="MXU88065.1"/>
    <property type="molecule type" value="Transcribed_RNA"/>
</dbReference>
<name>A0A6B0UG16_IXORI</name>
<dbReference type="AlphaFoldDB" id="A0A6B0UG16"/>
<protein>
    <submittedName>
        <fullName evidence="1">Putative secreted protein</fullName>
    </submittedName>
</protein>
<proteinExistence type="predicted"/>